<gene>
    <name evidence="2" type="ORF">SDC9_170214</name>
</gene>
<proteinExistence type="predicted"/>
<protein>
    <submittedName>
        <fullName evidence="2">Uncharacterized protein</fullName>
    </submittedName>
</protein>
<name>A0A645G9X9_9ZZZZ</name>
<evidence type="ECO:0000256" key="1">
    <source>
        <dbReference type="SAM" id="MobiDB-lite"/>
    </source>
</evidence>
<dbReference type="AlphaFoldDB" id="A0A645G9X9"/>
<feature type="region of interest" description="Disordered" evidence="1">
    <location>
        <begin position="1"/>
        <end position="57"/>
    </location>
</feature>
<comment type="caution">
    <text evidence="2">The sequence shown here is derived from an EMBL/GenBank/DDBJ whole genome shotgun (WGS) entry which is preliminary data.</text>
</comment>
<reference evidence="2" key="1">
    <citation type="submission" date="2019-08" db="EMBL/GenBank/DDBJ databases">
        <authorList>
            <person name="Kucharzyk K."/>
            <person name="Murdoch R.W."/>
            <person name="Higgins S."/>
            <person name="Loffler F."/>
        </authorList>
    </citation>
    <scope>NUCLEOTIDE SEQUENCE</scope>
</reference>
<sequence>MLRFRDLTVDPPGNTACQNTGDKTGQGGDAADVDQIAVGTRDEARNDTDPRAKQNPP</sequence>
<feature type="compositionally biased region" description="Basic and acidic residues" evidence="1">
    <location>
        <begin position="40"/>
        <end position="57"/>
    </location>
</feature>
<dbReference type="EMBL" id="VSSQ01071160">
    <property type="protein sequence ID" value="MPN22830.1"/>
    <property type="molecule type" value="Genomic_DNA"/>
</dbReference>
<accession>A0A645G9X9</accession>
<organism evidence="2">
    <name type="scientific">bioreactor metagenome</name>
    <dbReference type="NCBI Taxonomy" id="1076179"/>
    <lineage>
        <taxon>unclassified sequences</taxon>
        <taxon>metagenomes</taxon>
        <taxon>ecological metagenomes</taxon>
    </lineage>
</organism>
<evidence type="ECO:0000313" key="2">
    <source>
        <dbReference type="EMBL" id="MPN22830.1"/>
    </source>
</evidence>